<proteinExistence type="predicted"/>
<comment type="caution">
    <text evidence="1">The sequence shown here is derived from an EMBL/GenBank/DDBJ whole genome shotgun (WGS) entry which is preliminary data.</text>
</comment>
<gene>
    <name evidence="1" type="ORF">HNP33_003069</name>
</gene>
<protein>
    <submittedName>
        <fullName evidence="1">Uncharacterized protein</fullName>
    </submittedName>
</protein>
<sequence length="57" mass="6146">MTDCPAQLANPLTTGDVYDVTDRLIEVTESAKACAGQKRALAQAVRARQKLVSGKRE</sequence>
<evidence type="ECO:0000313" key="2">
    <source>
        <dbReference type="Proteomes" id="UP000562492"/>
    </source>
</evidence>
<evidence type="ECO:0000313" key="1">
    <source>
        <dbReference type="EMBL" id="MBB6578964.1"/>
    </source>
</evidence>
<organism evidence="1 2">
    <name type="scientific">Comamonas odontotermitis</name>
    <dbReference type="NCBI Taxonomy" id="379895"/>
    <lineage>
        <taxon>Bacteria</taxon>
        <taxon>Pseudomonadati</taxon>
        <taxon>Pseudomonadota</taxon>
        <taxon>Betaproteobacteria</taxon>
        <taxon>Burkholderiales</taxon>
        <taxon>Comamonadaceae</taxon>
        <taxon>Comamonas</taxon>
    </lineage>
</organism>
<dbReference type="Proteomes" id="UP000562492">
    <property type="component" value="Unassembled WGS sequence"/>
</dbReference>
<reference evidence="1 2" key="1">
    <citation type="submission" date="2020-08" db="EMBL/GenBank/DDBJ databases">
        <title>Functional genomics of gut bacteria from endangered species of beetles.</title>
        <authorList>
            <person name="Carlos-Shanley C."/>
        </authorList>
    </citation>
    <scope>NUCLEOTIDE SEQUENCE [LARGE SCALE GENOMIC DNA]</scope>
    <source>
        <strain evidence="1 2">S00124</strain>
    </source>
</reference>
<dbReference type="EMBL" id="JACHKZ010000021">
    <property type="protein sequence ID" value="MBB6578964.1"/>
    <property type="molecule type" value="Genomic_DNA"/>
</dbReference>
<name>A0ABR6RIW7_9BURK</name>
<accession>A0ABR6RIW7</accession>
<keyword evidence="2" id="KW-1185">Reference proteome</keyword>